<keyword evidence="9 18" id="KW-0630">Potassium</keyword>
<dbReference type="InterPro" id="IPR004443">
    <property type="entry name" value="YjeF_N_dom"/>
</dbReference>
<comment type="similarity">
    <text evidence="18">Belongs to the NnrE/AIBP family.</text>
</comment>
<evidence type="ECO:0000256" key="7">
    <source>
        <dbReference type="ARBA" id="ARBA00022840"/>
    </source>
</evidence>
<dbReference type="PROSITE" id="PS01050">
    <property type="entry name" value="YJEF_C_2"/>
    <property type="match status" value="1"/>
</dbReference>
<protein>
    <recommendedName>
        <fullName evidence="19">Bifunctional NAD(P)H-hydrate repair enzyme</fullName>
    </recommendedName>
    <alternativeName>
        <fullName evidence="19">Nicotinamide nucleotide repair protein</fullName>
    </alternativeName>
    <domain>
        <recommendedName>
            <fullName evidence="19">ADP-dependent (S)-NAD(P)H-hydrate dehydratase</fullName>
            <ecNumber evidence="19">4.2.1.136</ecNumber>
        </recommendedName>
        <alternativeName>
            <fullName evidence="19">ADP-dependent NAD(P)HX dehydratase</fullName>
        </alternativeName>
    </domain>
    <domain>
        <recommendedName>
            <fullName evidence="19">NAD(P)H-hydrate epimerase</fullName>
            <ecNumber evidence="19">5.1.99.6</ecNumber>
        </recommendedName>
    </domain>
</protein>
<dbReference type="AlphaFoldDB" id="A0A9D1M712"/>
<keyword evidence="13" id="KW-0511">Multifunctional enzyme</keyword>
<dbReference type="GO" id="GO:0052856">
    <property type="term" value="F:NAD(P)HX epimerase activity"/>
    <property type="evidence" value="ECO:0007669"/>
    <property type="project" value="UniProtKB-UniRule"/>
</dbReference>
<evidence type="ECO:0000256" key="15">
    <source>
        <dbReference type="ARBA" id="ARBA00048238"/>
    </source>
</evidence>
<dbReference type="Pfam" id="PF03853">
    <property type="entry name" value="YjeF_N"/>
    <property type="match status" value="1"/>
</dbReference>
<dbReference type="CDD" id="cd01171">
    <property type="entry name" value="YXKO-related"/>
    <property type="match status" value="1"/>
</dbReference>
<evidence type="ECO:0000256" key="2">
    <source>
        <dbReference type="ARBA" id="ARBA00000909"/>
    </source>
</evidence>
<evidence type="ECO:0000256" key="13">
    <source>
        <dbReference type="ARBA" id="ARBA00023268"/>
    </source>
</evidence>
<gene>
    <name evidence="18" type="primary">nnrE</name>
    <name evidence="17" type="synonym">nnrD</name>
    <name evidence="22" type="ORF">IAB03_04545</name>
</gene>
<feature type="binding site" evidence="17">
    <location>
        <position position="263"/>
    </location>
    <ligand>
        <name>(6S)-NADPHX</name>
        <dbReference type="ChEBI" id="CHEBI:64076"/>
    </ligand>
</feature>
<dbReference type="InterPro" id="IPR029056">
    <property type="entry name" value="Ribokinase-like"/>
</dbReference>
<dbReference type="PROSITE" id="PS51385">
    <property type="entry name" value="YJEF_N"/>
    <property type="match status" value="1"/>
</dbReference>
<dbReference type="NCBIfam" id="TIGR00196">
    <property type="entry name" value="yjeF_cterm"/>
    <property type="match status" value="1"/>
</dbReference>
<dbReference type="Pfam" id="PF01256">
    <property type="entry name" value="Carb_kinase"/>
    <property type="match status" value="1"/>
</dbReference>
<feature type="binding site" evidence="17">
    <location>
        <position position="442"/>
    </location>
    <ligand>
        <name>(6S)-NADPHX</name>
        <dbReference type="ChEBI" id="CHEBI:64076"/>
    </ligand>
</feature>
<comment type="cofactor">
    <cofactor evidence="17">
        <name>Mg(2+)</name>
        <dbReference type="ChEBI" id="CHEBI:18420"/>
    </cofactor>
</comment>
<dbReference type="PANTHER" id="PTHR12592:SF0">
    <property type="entry name" value="ATP-DEPENDENT (S)-NAD(P)H-HYDRATE DEHYDRATASE"/>
    <property type="match status" value="1"/>
</dbReference>
<comment type="similarity">
    <text evidence="17">Belongs to the NnrD/CARKD family.</text>
</comment>
<feature type="binding site" evidence="18">
    <location>
        <position position="58"/>
    </location>
    <ligand>
        <name>K(+)</name>
        <dbReference type="ChEBI" id="CHEBI:29103"/>
    </ligand>
</feature>
<feature type="binding site" evidence="17">
    <location>
        <position position="326"/>
    </location>
    <ligand>
        <name>(6S)-NADPHX</name>
        <dbReference type="ChEBI" id="CHEBI:64076"/>
    </ligand>
</feature>
<keyword evidence="10 17" id="KW-0520">NAD</keyword>
<dbReference type="SUPFAM" id="SSF64153">
    <property type="entry name" value="YjeF N-terminal domain-like"/>
    <property type="match status" value="1"/>
</dbReference>
<comment type="similarity">
    <text evidence="3 19">In the N-terminal section; belongs to the NnrE/AIBP family.</text>
</comment>
<evidence type="ECO:0000256" key="11">
    <source>
        <dbReference type="ARBA" id="ARBA00023235"/>
    </source>
</evidence>
<dbReference type="EC" id="4.2.1.136" evidence="19"/>
<sequence>MKIFLSSISKKLDAYTIEHEPISSFDLMERAASAVTFEIISRWKRNVPIIVFAGPGNNGGDALAISRMLMEEGYKPEVYLFNTSDKPSPDCQKNKQRLIALPECRFTEITNQFIPPKLTDDMLIIDGLFGSGLNSPLTSGYAALAQLINSYNATVISIDLPSGLFGEDNRANNPRNIIEADYTFTFQYPKLSFLMAENERFTGQWKVLDIGLHPEALAQTPSPYYFIEPEDAARLLKKRRKFASKRELGHALLIAGSYGMMGAAVLATKACLHTGTGLVTVHTPRCGYPVIQSTVPEALFNADKNDLHFSSLHIQQRYNAIGIGPGLGRHIETASAFKALIPQYNRPYVVDADALNLISESPEMLDSLPPYSILTPHAGEFDRLFGKSETSYERVIKAKSEAKKRNLIIVLKGAYTATVLPKGDIYFNATGNAGMATAGSGDVLTGIITGLLAQGYLPAEAAVLGVCLHGLAGDLAAAELSEAYITAGDIVAYLGKARLKLERLLA</sequence>
<evidence type="ECO:0000256" key="17">
    <source>
        <dbReference type="HAMAP-Rule" id="MF_01965"/>
    </source>
</evidence>
<dbReference type="PROSITE" id="PS51383">
    <property type="entry name" value="YJEF_C_3"/>
    <property type="match status" value="1"/>
</dbReference>
<comment type="catalytic activity">
    <reaction evidence="2 18 19">
        <text>(6R)-NADPHX = (6S)-NADPHX</text>
        <dbReference type="Rhea" id="RHEA:32227"/>
        <dbReference type="ChEBI" id="CHEBI:64076"/>
        <dbReference type="ChEBI" id="CHEBI:64077"/>
        <dbReference type="EC" id="5.1.99.6"/>
    </reaction>
</comment>
<evidence type="ECO:0000256" key="3">
    <source>
        <dbReference type="ARBA" id="ARBA00006001"/>
    </source>
</evidence>
<feature type="binding site" evidence="18">
    <location>
        <position position="126"/>
    </location>
    <ligand>
        <name>K(+)</name>
        <dbReference type="ChEBI" id="CHEBI:29103"/>
    </ligand>
</feature>
<dbReference type="InterPro" id="IPR036652">
    <property type="entry name" value="YjeF_N_dom_sf"/>
</dbReference>
<dbReference type="GO" id="GO:0046496">
    <property type="term" value="P:nicotinamide nucleotide metabolic process"/>
    <property type="evidence" value="ECO:0007669"/>
    <property type="project" value="UniProtKB-UniRule"/>
</dbReference>
<dbReference type="GO" id="GO:0052855">
    <property type="term" value="F:ADP-dependent NAD(P)H-hydrate dehydratase activity"/>
    <property type="evidence" value="ECO:0007669"/>
    <property type="project" value="UniProtKB-UniRule"/>
</dbReference>
<accession>A0A9D1M712</accession>
<comment type="caution">
    <text evidence="22">The sequence shown here is derived from an EMBL/GenBank/DDBJ whole genome shotgun (WGS) entry which is preliminary data.</text>
</comment>
<feature type="binding site" evidence="18">
    <location>
        <position position="159"/>
    </location>
    <ligand>
        <name>(6S)-NADPHX</name>
        <dbReference type="ChEBI" id="CHEBI:64076"/>
    </ligand>
</feature>
<keyword evidence="8 17" id="KW-0521">NADP</keyword>
<evidence type="ECO:0000256" key="14">
    <source>
        <dbReference type="ARBA" id="ARBA00025153"/>
    </source>
</evidence>
<evidence type="ECO:0000256" key="16">
    <source>
        <dbReference type="ARBA" id="ARBA00049209"/>
    </source>
</evidence>
<proteinExistence type="inferred from homology"/>
<dbReference type="Proteomes" id="UP000824112">
    <property type="component" value="Unassembled WGS sequence"/>
</dbReference>
<comment type="function">
    <text evidence="17">Catalyzes the dehydration of the S-form of NAD(P)HX at the expense of ADP, which is converted to AMP. Together with NAD(P)HX epimerase, which catalyzes the epimerization of the S- and R-forms, the enzyme allows the repair of both epimers of NAD(P)HX, a damaged form of NAD(P)H that is a result of enzymatic or heat-dependent hydration.</text>
</comment>
<feature type="domain" description="YjeF C-terminal" evidence="20">
    <location>
        <begin position="228"/>
        <end position="501"/>
    </location>
</feature>
<keyword evidence="7 17" id="KW-0067">ATP-binding</keyword>
<evidence type="ECO:0000256" key="9">
    <source>
        <dbReference type="ARBA" id="ARBA00022958"/>
    </source>
</evidence>
<dbReference type="InterPro" id="IPR017953">
    <property type="entry name" value="Carbohydrate_kinase_pred_CS"/>
</dbReference>
<dbReference type="EMBL" id="DVNA01000108">
    <property type="protein sequence ID" value="HIU55063.1"/>
    <property type="molecule type" value="Genomic_DNA"/>
</dbReference>
<comment type="catalytic activity">
    <reaction evidence="15 17 19">
        <text>(6S)-NADHX + ADP = AMP + phosphate + NADH + H(+)</text>
        <dbReference type="Rhea" id="RHEA:32223"/>
        <dbReference type="ChEBI" id="CHEBI:15378"/>
        <dbReference type="ChEBI" id="CHEBI:43474"/>
        <dbReference type="ChEBI" id="CHEBI:57945"/>
        <dbReference type="ChEBI" id="CHEBI:64074"/>
        <dbReference type="ChEBI" id="CHEBI:456215"/>
        <dbReference type="ChEBI" id="CHEBI:456216"/>
        <dbReference type="EC" id="4.2.1.136"/>
    </reaction>
</comment>
<comment type="function">
    <text evidence="18">Catalyzes the epimerization of the S- and R-forms of NAD(P)HX, a damaged form of NAD(P)H that is a result of enzymatic or heat-dependent hydration. This is a prerequisite for the S-specific NAD(P)H-hydrate dehydratase to allow the repair of both epimers of NAD(P)HX.</text>
</comment>
<evidence type="ECO:0000256" key="1">
    <source>
        <dbReference type="ARBA" id="ARBA00000013"/>
    </source>
</evidence>
<comment type="catalytic activity">
    <reaction evidence="1 18 19">
        <text>(6R)-NADHX = (6S)-NADHX</text>
        <dbReference type="Rhea" id="RHEA:32215"/>
        <dbReference type="ChEBI" id="CHEBI:64074"/>
        <dbReference type="ChEBI" id="CHEBI:64075"/>
        <dbReference type="EC" id="5.1.99.6"/>
    </reaction>
</comment>
<feature type="binding site" evidence="18">
    <location>
        <position position="141"/>
    </location>
    <ligand>
        <name>(6S)-NADPHX</name>
        <dbReference type="ChEBI" id="CHEBI:64076"/>
    </ligand>
</feature>
<evidence type="ECO:0000256" key="10">
    <source>
        <dbReference type="ARBA" id="ARBA00023027"/>
    </source>
</evidence>
<dbReference type="GO" id="GO:0005524">
    <property type="term" value="F:ATP binding"/>
    <property type="evidence" value="ECO:0007669"/>
    <property type="project" value="UniProtKB-UniRule"/>
</dbReference>
<name>A0A9D1M712_9BACT</name>
<comment type="function">
    <text evidence="14 19">Bifunctional enzyme that catalyzes the epimerization of the S- and R-forms of NAD(P)HX and the dehydration of the S-form of NAD(P)HX at the expense of ADP, which is converted to AMP. This allows the repair of both epimers of NAD(P)HX, a damaged form of NAD(P)H that is a result of enzymatic or heat-dependent hydration.</text>
</comment>
<feature type="binding site" evidence="18">
    <location>
        <begin position="130"/>
        <end position="136"/>
    </location>
    <ligand>
        <name>(6S)-NADPHX</name>
        <dbReference type="ChEBI" id="CHEBI:64076"/>
    </ligand>
</feature>
<reference evidence="22" key="1">
    <citation type="submission" date="2020-10" db="EMBL/GenBank/DDBJ databases">
        <authorList>
            <person name="Gilroy R."/>
        </authorList>
    </citation>
    <scope>NUCLEOTIDE SEQUENCE</scope>
    <source>
        <strain evidence="22">CHK158-818</strain>
    </source>
</reference>
<feature type="domain" description="YjeF N-terminal" evidence="21">
    <location>
        <begin position="9"/>
        <end position="218"/>
    </location>
</feature>
<keyword evidence="5 18" id="KW-0479">Metal-binding</keyword>
<comment type="catalytic activity">
    <reaction evidence="16 17 19">
        <text>(6S)-NADPHX + ADP = AMP + phosphate + NADPH + H(+)</text>
        <dbReference type="Rhea" id="RHEA:32235"/>
        <dbReference type="ChEBI" id="CHEBI:15378"/>
        <dbReference type="ChEBI" id="CHEBI:43474"/>
        <dbReference type="ChEBI" id="CHEBI:57783"/>
        <dbReference type="ChEBI" id="CHEBI:64076"/>
        <dbReference type="ChEBI" id="CHEBI:456215"/>
        <dbReference type="ChEBI" id="CHEBI:456216"/>
        <dbReference type="EC" id="4.2.1.136"/>
    </reaction>
</comment>
<dbReference type="HAMAP" id="MF_01965">
    <property type="entry name" value="NADHX_dehydratase"/>
    <property type="match status" value="1"/>
</dbReference>
<evidence type="ECO:0000256" key="8">
    <source>
        <dbReference type="ARBA" id="ARBA00022857"/>
    </source>
</evidence>
<dbReference type="SUPFAM" id="SSF53613">
    <property type="entry name" value="Ribokinase-like"/>
    <property type="match status" value="1"/>
</dbReference>
<dbReference type="EC" id="5.1.99.6" evidence="19"/>
<dbReference type="Gene3D" id="3.40.50.10260">
    <property type="entry name" value="YjeF N-terminal domain"/>
    <property type="match status" value="1"/>
</dbReference>
<feature type="binding site" evidence="17">
    <location>
        <position position="441"/>
    </location>
    <ligand>
        <name>AMP</name>
        <dbReference type="ChEBI" id="CHEBI:456215"/>
    </ligand>
</feature>
<dbReference type="PANTHER" id="PTHR12592">
    <property type="entry name" value="ATP-DEPENDENT (S)-NAD(P)H-HYDRATE DEHYDRATASE FAMILY MEMBER"/>
    <property type="match status" value="1"/>
</dbReference>
<organism evidence="22 23">
    <name type="scientific">Candidatus Gallibacteroides avistercoris</name>
    <dbReference type="NCBI Taxonomy" id="2840833"/>
    <lineage>
        <taxon>Bacteria</taxon>
        <taxon>Pseudomonadati</taxon>
        <taxon>Bacteroidota</taxon>
        <taxon>Bacteroidia</taxon>
        <taxon>Bacteroidales</taxon>
        <taxon>Bacteroidaceae</taxon>
        <taxon>Bacteroidaceae incertae sedis</taxon>
        <taxon>Candidatus Gallibacteroides</taxon>
    </lineage>
</organism>
<evidence type="ECO:0000256" key="19">
    <source>
        <dbReference type="PIRNR" id="PIRNR017184"/>
    </source>
</evidence>
<evidence type="ECO:0000256" key="12">
    <source>
        <dbReference type="ARBA" id="ARBA00023239"/>
    </source>
</evidence>
<evidence type="ECO:0000259" key="20">
    <source>
        <dbReference type="PROSITE" id="PS51383"/>
    </source>
</evidence>
<evidence type="ECO:0000256" key="6">
    <source>
        <dbReference type="ARBA" id="ARBA00022741"/>
    </source>
</evidence>
<evidence type="ECO:0000313" key="23">
    <source>
        <dbReference type="Proteomes" id="UP000824112"/>
    </source>
</evidence>
<evidence type="ECO:0000256" key="18">
    <source>
        <dbReference type="HAMAP-Rule" id="MF_01966"/>
    </source>
</evidence>
<dbReference type="GO" id="GO:0110051">
    <property type="term" value="P:metabolite repair"/>
    <property type="evidence" value="ECO:0007669"/>
    <property type="project" value="TreeGrafter"/>
</dbReference>
<keyword evidence="12 17" id="KW-0456">Lyase</keyword>
<feature type="binding site" evidence="18">
    <location>
        <position position="162"/>
    </location>
    <ligand>
        <name>K(+)</name>
        <dbReference type="ChEBI" id="CHEBI:29103"/>
    </ligand>
</feature>
<comment type="subunit">
    <text evidence="17">Homotetramer.</text>
</comment>
<comment type="similarity">
    <text evidence="4 19">In the C-terminal section; belongs to the NnrD/CARKD family.</text>
</comment>
<dbReference type="InterPro" id="IPR030677">
    <property type="entry name" value="Nnr"/>
</dbReference>
<keyword evidence="11 18" id="KW-0413">Isomerase</keyword>
<dbReference type="Gene3D" id="3.40.1190.20">
    <property type="match status" value="1"/>
</dbReference>
<dbReference type="HAMAP" id="MF_01966">
    <property type="entry name" value="NADHX_epimerase"/>
    <property type="match status" value="1"/>
</dbReference>
<evidence type="ECO:0000256" key="5">
    <source>
        <dbReference type="ARBA" id="ARBA00022723"/>
    </source>
</evidence>
<dbReference type="GO" id="GO:0046872">
    <property type="term" value="F:metal ion binding"/>
    <property type="evidence" value="ECO:0007669"/>
    <property type="project" value="UniProtKB-UniRule"/>
</dbReference>
<dbReference type="PIRSF" id="PIRSF017184">
    <property type="entry name" value="Nnr"/>
    <property type="match status" value="1"/>
</dbReference>
<dbReference type="InterPro" id="IPR000631">
    <property type="entry name" value="CARKD"/>
</dbReference>
<evidence type="ECO:0000259" key="21">
    <source>
        <dbReference type="PROSITE" id="PS51385"/>
    </source>
</evidence>
<evidence type="ECO:0000256" key="4">
    <source>
        <dbReference type="ARBA" id="ARBA00009524"/>
    </source>
</evidence>
<feature type="binding site" evidence="17">
    <location>
        <position position="377"/>
    </location>
    <ligand>
        <name>(6S)-NADPHX</name>
        <dbReference type="ChEBI" id="CHEBI:64076"/>
    </ligand>
</feature>
<evidence type="ECO:0000313" key="22">
    <source>
        <dbReference type="EMBL" id="HIU55063.1"/>
    </source>
</evidence>
<keyword evidence="6 17" id="KW-0547">Nucleotide-binding</keyword>
<dbReference type="NCBIfam" id="TIGR00197">
    <property type="entry name" value="yjeF_nterm"/>
    <property type="match status" value="1"/>
</dbReference>
<feature type="binding site" evidence="17">
    <location>
        <begin position="412"/>
        <end position="416"/>
    </location>
    <ligand>
        <name>AMP</name>
        <dbReference type="ChEBI" id="CHEBI:456215"/>
    </ligand>
</feature>
<comment type="cofactor">
    <cofactor evidence="18 19">
        <name>K(+)</name>
        <dbReference type="ChEBI" id="CHEBI:29103"/>
    </cofactor>
    <text evidence="18 19">Binds 1 potassium ion per subunit.</text>
</comment>
<feature type="binding site" evidence="18">
    <location>
        <begin position="57"/>
        <end position="61"/>
    </location>
    <ligand>
        <name>(6S)-NADPHX</name>
        <dbReference type="ChEBI" id="CHEBI:64076"/>
    </ligand>
</feature>
<reference evidence="22" key="2">
    <citation type="journal article" date="2021" name="PeerJ">
        <title>Extensive microbial diversity within the chicken gut microbiome revealed by metagenomics and culture.</title>
        <authorList>
            <person name="Gilroy R."/>
            <person name="Ravi A."/>
            <person name="Getino M."/>
            <person name="Pursley I."/>
            <person name="Horton D.L."/>
            <person name="Alikhan N.F."/>
            <person name="Baker D."/>
            <person name="Gharbi K."/>
            <person name="Hall N."/>
            <person name="Watson M."/>
            <person name="Adriaenssens E.M."/>
            <person name="Foster-Nyarko E."/>
            <person name="Jarju S."/>
            <person name="Secka A."/>
            <person name="Antonio M."/>
            <person name="Oren A."/>
            <person name="Chaudhuri R.R."/>
            <person name="La Ragione R."/>
            <person name="Hildebrand F."/>
            <person name="Pallen M.J."/>
        </authorList>
    </citation>
    <scope>NUCLEOTIDE SEQUENCE</scope>
    <source>
        <strain evidence="22">CHK158-818</strain>
    </source>
</reference>